<dbReference type="RefSeq" id="WP_046523984.1">
    <property type="nucleotide sequence ID" value="NZ_LAYY01000011.1"/>
</dbReference>
<protein>
    <submittedName>
        <fullName evidence="2">Uncharacterized protein</fullName>
    </submittedName>
</protein>
<accession>A0A0M2SY16</accession>
<feature type="coiled-coil region" evidence="1">
    <location>
        <begin position="65"/>
        <end position="92"/>
    </location>
</feature>
<keyword evidence="3" id="KW-1185">Reference proteome</keyword>
<keyword evidence="1" id="KW-0175">Coiled coil</keyword>
<dbReference type="OrthoDB" id="2906801at2"/>
<evidence type="ECO:0000313" key="2">
    <source>
        <dbReference type="EMBL" id="KKK37862.1"/>
    </source>
</evidence>
<evidence type="ECO:0000256" key="1">
    <source>
        <dbReference type="SAM" id="Coils"/>
    </source>
</evidence>
<dbReference type="Proteomes" id="UP000034166">
    <property type="component" value="Unassembled WGS sequence"/>
</dbReference>
<dbReference type="EMBL" id="LAYY01000011">
    <property type="protein sequence ID" value="KKK37862.1"/>
    <property type="molecule type" value="Genomic_DNA"/>
</dbReference>
<organism evidence="2 3">
    <name type="scientific">Mesobacillus campisalis</name>
    <dbReference type="NCBI Taxonomy" id="1408103"/>
    <lineage>
        <taxon>Bacteria</taxon>
        <taxon>Bacillati</taxon>
        <taxon>Bacillota</taxon>
        <taxon>Bacilli</taxon>
        <taxon>Bacillales</taxon>
        <taxon>Bacillaceae</taxon>
        <taxon>Mesobacillus</taxon>
    </lineage>
</organism>
<comment type="caution">
    <text evidence="2">The sequence shown here is derived from an EMBL/GenBank/DDBJ whole genome shotgun (WGS) entry which is preliminary data.</text>
</comment>
<gene>
    <name evidence="2" type="ORF">WQ57_11845</name>
</gene>
<dbReference type="PATRIC" id="fig|1408103.3.peg.2664"/>
<proteinExistence type="predicted"/>
<evidence type="ECO:0000313" key="3">
    <source>
        <dbReference type="Proteomes" id="UP000034166"/>
    </source>
</evidence>
<name>A0A0M2SY16_9BACI</name>
<reference evidence="2 3" key="1">
    <citation type="submission" date="2015-04" db="EMBL/GenBank/DDBJ databases">
        <title>Taxonomic description and genome sequence of Bacillus campisalis sp. nov., a novel member of the genus Bacillus isolated from solar saltern.</title>
        <authorList>
            <person name="Mathan Kumar R."/>
            <person name="Kaur G."/>
            <person name="Kumar A."/>
            <person name="Singh N.K."/>
            <person name="Kaur N."/>
            <person name="Kumar N."/>
            <person name="Mayilraj S."/>
        </authorList>
    </citation>
    <scope>NUCLEOTIDE SEQUENCE [LARGE SCALE GENOMIC DNA]</scope>
    <source>
        <strain evidence="2 3">SA2-6</strain>
    </source>
</reference>
<dbReference type="AlphaFoldDB" id="A0A0M2SY16"/>
<sequence>MEQHVKKSLEEWKAEISLLLHEIDQEYEHVKQELQVYSYKFSITKQVVQSTVNEEIIRDIRELYHIPFEQKFNQLKEEIKDLEEKKKVFQMFIDKIDKVGLDRQPISC</sequence>